<dbReference type="EMBL" id="JADFTT010000364">
    <property type="protein sequence ID" value="KAG5762586.1"/>
    <property type="molecule type" value="Genomic_DNA"/>
</dbReference>
<evidence type="ECO:0000313" key="3">
    <source>
        <dbReference type="Proteomes" id="UP000750502"/>
    </source>
</evidence>
<dbReference type="AlphaFoldDB" id="A0A9P7HN61"/>
<accession>A0A9P7HN61</accession>
<reference evidence="2" key="1">
    <citation type="journal article" date="2020" name="bioRxiv">
        <title>Historical genomics reveals the evolutionary mechanisms behind multiple outbreaks of the host-specific coffee wilt pathogen Fusarium xylarioides.</title>
        <authorList>
            <person name="Peck D."/>
            <person name="Nowell R.W."/>
            <person name="Flood J."/>
            <person name="Ryan M.J."/>
            <person name="Barraclough T.G."/>
        </authorList>
    </citation>
    <scope>NUCLEOTIDE SEQUENCE</scope>
    <source>
        <strain evidence="2">IMI 127659i</strain>
    </source>
</reference>
<evidence type="ECO:0000313" key="2">
    <source>
        <dbReference type="EMBL" id="KAG5762586.1"/>
    </source>
</evidence>
<reference evidence="2" key="2">
    <citation type="submission" date="2020-10" db="EMBL/GenBank/DDBJ databases">
        <authorList>
            <person name="Peck L.D."/>
            <person name="Nowell R.W."/>
            <person name="Flood J."/>
            <person name="Ryan M.J."/>
            <person name="Barraclough T.G."/>
        </authorList>
    </citation>
    <scope>NUCLEOTIDE SEQUENCE</scope>
    <source>
        <strain evidence="2">IMI 127659i</strain>
    </source>
</reference>
<dbReference type="OrthoDB" id="5094237at2759"/>
<feature type="compositionally biased region" description="Acidic residues" evidence="1">
    <location>
        <begin position="165"/>
        <end position="181"/>
    </location>
</feature>
<feature type="region of interest" description="Disordered" evidence="1">
    <location>
        <begin position="1"/>
        <end position="20"/>
    </location>
</feature>
<feature type="compositionally biased region" description="Low complexity" evidence="1">
    <location>
        <begin position="39"/>
        <end position="57"/>
    </location>
</feature>
<organism evidence="2 3">
    <name type="scientific">Fusarium xylarioides</name>
    <dbReference type="NCBI Taxonomy" id="221167"/>
    <lineage>
        <taxon>Eukaryota</taxon>
        <taxon>Fungi</taxon>
        <taxon>Dikarya</taxon>
        <taxon>Ascomycota</taxon>
        <taxon>Pezizomycotina</taxon>
        <taxon>Sordariomycetes</taxon>
        <taxon>Hypocreomycetidae</taxon>
        <taxon>Hypocreales</taxon>
        <taxon>Nectriaceae</taxon>
        <taxon>Fusarium</taxon>
        <taxon>Fusarium fujikuroi species complex</taxon>
    </lineage>
</organism>
<dbReference type="Proteomes" id="UP000750502">
    <property type="component" value="Unassembled WGS sequence"/>
</dbReference>
<gene>
    <name evidence="2" type="ORF">H9Q72_009314</name>
</gene>
<evidence type="ECO:0000256" key="1">
    <source>
        <dbReference type="SAM" id="MobiDB-lite"/>
    </source>
</evidence>
<feature type="compositionally biased region" description="Basic and acidic residues" evidence="1">
    <location>
        <begin position="151"/>
        <end position="164"/>
    </location>
</feature>
<proteinExistence type="predicted"/>
<keyword evidence="3" id="KW-1185">Reference proteome</keyword>
<name>A0A9P7HN61_9HYPO</name>
<protein>
    <submittedName>
        <fullName evidence="2">Uncharacterized protein</fullName>
    </submittedName>
</protein>
<sequence>MRHEQDTPHPRNSSFGPQSIPHLVEEDWNHLDDGFDGYTSSDASSSCQSSSTAPTSVSGGGTEQRAANEAFIDLLYSAVDLRKLIQPILNDDYIDLRRLTVKLRKVLKLFGQDLSAELHYPESTRIGGFFKKSSRLLSCEIINGLSKEEREDIGKRTATSREADLVSEGDEPDDSSSEDEPAAQPDMLSIQNLVASTNSFSAFITRLVDLVNPII</sequence>
<feature type="region of interest" description="Disordered" evidence="1">
    <location>
        <begin position="151"/>
        <end position="186"/>
    </location>
</feature>
<feature type="region of interest" description="Disordered" evidence="1">
    <location>
        <begin position="31"/>
        <end position="62"/>
    </location>
</feature>
<comment type="caution">
    <text evidence="2">The sequence shown here is derived from an EMBL/GenBank/DDBJ whole genome shotgun (WGS) entry which is preliminary data.</text>
</comment>